<feature type="domain" description="Glutamine amidotransferase" evidence="3">
    <location>
        <begin position="536"/>
        <end position="714"/>
    </location>
</feature>
<dbReference type="InterPro" id="IPR015890">
    <property type="entry name" value="Chorismate_C"/>
</dbReference>
<dbReference type="Pfam" id="PF00117">
    <property type="entry name" value="GATase"/>
    <property type="match status" value="1"/>
</dbReference>
<dbReference type="PRINTS" id="PR00096">
    <property type="entry name" value="GATASE"/>
</dbReference>
<dbReference type="CDD" id="cd01743">
    <property type="entry name" value="GATase1_Anthranilate_Synthase"/>
    <property type="match status" value="1"/>
</dbReference>
<dbReference type="EC" id="4.1.3.27" evidence="2"/>
<keyword evidence="2" id="KW-0057">Aromatic amino acid biosynthesis</keyword>
<protein>
    <recommendedName>
        <fullName evidence="2">Anthranilate synthase</fullName>
        <ecNumber evidence="2">4.1.3.27</ecNumber>
    </recommendedName>
</protein>
<dbReference type="InterPro" id="IPR006805">
    <property type="entry name" value="Anth_synth_I_N"/>
</dbReference>
<comment type="catalytic activity">
    <reaction evidence="2">
        <text>chorismate + L-glutamine = anthranilate + pyruvate + L-glutamate + H(+)</text>
        <dbReference type="Rhea" id="RHEA:21732"/>
        <dbReference type="ChEBI" id="CHEBI:15361"/>
        <dbReference type="ChEBI" id="CHEBI:15378"/>
        <dbReference type="ChEBI" id="CHEBI:16567"/>
        <dbReference type="ChEBI" id="CHEBI:29748"/>
        <dbReference type="ChEBI" id="CHEBI:29985"/>
        <dbReference type="ChEBI" id="CHEBI:58359"/>
        <dbReference type="EC" id="4.1.3.27"/>
    </reaction>
</comment>
<dbReference type="NCBIfam" id="TIGR01815">
    <property type="entry name" value="TrpE-clade3"/>
    <property type="match status" value="1"/>
</dbReference>
<sequence length="733" mass="83230">MINLSELDNEQSTITMHNPLLRIERQTHPIDFQAENIAEDLLYDLDHYKGALFSSNFEYTGRYTRWDVGFIKPPLEVKSQGSHFFIEALNKRGQLLLPLIYEHLKNASFLETVSHNDDHTIIGKLPKSQQVKDEEARTKQTTIFDVLRRLQSLFYNSEDSFLGLYGAFGFDLIFQFEHIEKQKPRTSEQNDIHLFLPDELYIVDRKKGIAYQIRYEFSYDGLTTKGLPREGSYTEYKHNPDQALLNANKPRGYYADLVKKAKPYFYRGDLFEVVPTRVLYKASPLAPSEVFNQLKELNPSPYGFLIHLGSDFLVGSSPEMYVRVEGNRVETCPISGTIKRGENAIEDAENIKALLNSMKEEAELTMCTDVDRNDKSRVCIPGSVKVIGRRQIEAYSHLFHTVDHIEGELRPEFDAFDAFMTHMWAVTVTGAPKLDAIRWIEKYEESPRGWYGGAIGWFTFDGGLNTGLTLRTARLNSGLAEIRVGATLLHASEPESEELETDVKVAALEKALEPKKVIENIKERQPAQVGKGKNILLVDHEDSFVHTLANYFKQTGAKVTTCRADVARELIRQKQESVIDLVVLSPGPGRPERFDINTTIDLCLQKEIPIFGVCLGLQGIAEYFGGELKTLATPCHGMLSDITLLNKEPLFKEMEGMKVGRYHSLYVDALPKALVRMAETHDHILMAAKHQKLPIYGVQFHPESILSTFENSGLQLINNLMDALKRDDKVYLA</sequence>
<proteinExistence type="predicted"/>
<reference evidence="6" key="2">
    <citation type="submission" date="2020-09" db="EMBL/GenBank/DDBJ databases">
        <authorList>
            <person name="Sun Q."/>
            <person name="Zhou Y."/>
        </authorList>
    </citation>
    <scope>NUCLEOTIDE SEQUENCE</scope>
    <source>
        <strain evidence="6">CGMCC 1.12777</strain>
    </source>
</reference>
<comment type="pathway">
    <text evidence="2">Amino-acid biosynthesis; L-tryptophan biosynthesis; L-tryptophan from chorismate: step 1/5.</text>
</comment>
<evidence type="ECO:0000259" key="5">
    <source>
        <dbReference type="Pfam" id="PF04715"/>
    </source>
</evidence>
<dbReference type="InterPro" id="IPR005801">
    <property type="entry name" value="ADC_synthase"/>
</dbReference>
<reference evidence="6" key="1">
    <citation type="journal article" date="2014" name="Int. J. Syst. Evol. Microbiol.">
        <title>Complete genome sequence of Corynebacterium casei LMG S-19264T (=DSM 44701T), isolated from a smear-ripened cheese.</title>
        <authorList>
            <consortium name="US DOE Joint Genome Institute (JGI-PGF)"/>
            <person name="Walter F."/>
            <person name="Albersmeier A."/>
            <person name="Kalinowski J."/>
            <person name="Ruckert C."/>
        </authorList>
    </citation>
    <scope>NUCLEOTIDE SEQUENCE</scope>
    <source>
        <strain evidence="6">CGMCC 1.12777</strain>
    </source>
</reference>
<dbReference type="SUPFAM" id="SSF56322">
    <property type="entry name" value="ADC synthase"/>
    <property type="match status" value="1"/>
</dbReference>
<keyword evidence="7" id="KW-1185">Reference proteome</keyword>
<dbReference type="NCBIfam" id="TIGR00566">
    <property type="entry name" value="trpG_papA"/>
    <property type="match status" value="1"/>
</dbReference>
<evidence type="ECO:0000256" key="2">
    <source>
        <dbReference type="PIRNR" id="PIRNR036934"/>
    </source>
</evidence>
<dbReference type="Pfam" id="PF04715">
    <property type="entry name" value="Anth_synt_I_N"/>
    <property type="match status" value="1"/>
</dbReference>
<keyword evidence="2" id="KW-0456">Lyase</keyword>
<keyword evidence="1" id="KW-0315">Glutamine amidotransferase</keyword>
<dbReference type="AlphaFoldDB" id="A0A8J2ZT54"/>
<dbReference type="InterPro" id="IPR019999">
    <property type="entry name" value="Anth_synth_I-like"/>
</dbReference>
<dbReference type="PANTHER" id="PTHR11236:SF9">
    <property type="entry name" value="ANTHRANILATE SYNTHASE COMPONENT 1"/>
    <property type="match status" value="1"/>
</dbReference>
<evidence type="ECO:0000259" key="4">
    <source>
        <dbReference type="Pfam" id="PF00425"/>
    </source>
</evidence>
<evidence type="ECO:0000313" key="7">
    <source>
        <dbReference type="Proteomes" id="UP000656813"/>
    </source>
</evidence>
<dbReference type="GO" id="GO:0000162">
    <property type="term" value="P:L-tryptophan biosynthetic process"/>
    <property type="evidence" value="ECO:0007669"/>
    <property type="project" value="UniProtKB-UniRule"/>
</dbReference>
<dbReference type="Gene3D" id="3.60.120.10">
    <property type="entry name" value="Anthranilate synthase"/>
    <property type="match status" value="1"/>
</dbReference>
<keyword evidence="2" id="KW-0028">Amino-acid biosynthesis</keyword>
<dbReference type="SUPFAM" id="SSF52317">
    <property type="entry name" value="Class I glutamine amidotransferase-like"/>
    <property type="match status" value="1"/>
</dbReference>
<dbReference type="InterPro" id="IPR006221">
    <property type="entry name" value="TrpG/PapA_dom"/>
</dbReference>
<evidence type="ECO:0000259" key="3">
    <source>
        <dbReference type="Pfam" id="PF00117"/>
    </source>
</evidence>
<dbReference type="GO" id="GO:0004049">
    <property type="term" value="F:anthranilate synthase activity"/>
    <property type="evidence" value="ECO:0007669"/>
    <property type="project" value="UniProtKB-UniRule"/>
</dbReference>
<dbReference type="EMBL" id="BMFV01000004">
    <property type="protein sequence ID" value="GGH76873.1"/>
    <property type="molecule type" value="Genomic_DNA"/>
</dbReference>
<keyword evidence="2" id="KW-0822">Tryptophan biosynthesis</keyword>
<evidence type="ECO:0000313" key="6">
    <source>
        <dbReference type="EMBL" id="GGH76873.1"/>
    </source>
</evidence>
<comment type="caution">
    <text evidence="6">The sequence shown here is derived from an EMBL/GenBank/DDBJ whole genome shotgun (WGS) entry which is preliminary data.</text>
</comment>
<dbReference type="PRINTS" id="PR00097">
    <property type="entry name" value="ANTSNTHASEII"/>
</dbReference>
<dbReference type="UniPathway" id="UPA00035">
    <property type="reaction ID" value="UER00040"/>
</dbReference>
<dbReference type="InterPro" id="IPR017926">
    <property type="entry name" value="GATASE"/>
</dbReference>
<dbReference type="NCBIfam" id="NF010081">
    <property type="entry name" value="PRK13566.1"/>
    <property type="match status" value="1"/>
</dbReference>
<dbReference type="PROSITE" id="PS51273">
    <property type="entry name" value="GATASE_TYPE_1"/>
    <property type="match status" value="1"/>
</dbReference>
<dbReference type="PIRSF" id="PIRSF036934">
    <property type="entry name" value="TrpE-G"/>
    <property type="match status" value="1"/>
</dbReference>
<organism evidence="6 7">
    <name type="scientific">Pullulanibacillus pueri</name>
    <dbReference type="NCBI Taxonomy" id="1437324"/>
    <lineage>
        <taxon>Bacteria</taxon>
        <taxon>Bacillati</taxon>
        <taxon>Bacillota</taxon>
        <taxon>Bacilli</taxon>
        <taxon>Bacillales</taxon>
        <taxon>Sporolactobacillaceae</taxon>
        <taxon>Pullulanibacillus</taxon>
    </lineage>
</organism>
<dbReference type="RefSeq" id="WP_188496105.1">
    <property type="nucleotide sequence ID" value="NZ_BMFV01000004.1"/>
</dbReference>
<dbReference type="PANTHER" id="PTHR11236">
    <property type="entry name" value="AMINOBENZOATE/ANTHRANILATE SYNTHASE"/>
    <property type="match status" value="1"/>
</dbReference>
<evidence type="ECO:0000256" key="1">
    <source>
        <dbReference type="ARBA" id="ARBA00022962"/>
    </source>
</evidence>
<dbReference type="InterPro" id="IPR029062">
    <property type="entry name" value="Class_I_gatase-like"/>
</dbReference>
<dbReference type="Proteomes" id="UP000656813">
    <property type="component" value="Unassembled WGS sequence"/>
</dbReference>
<feature type="domain" description="Anthranilate synthase component I N-terminal" evidence="5">
    <location>
        <begin position="111"/>
        <end position="208"/>
    </location>
</feature>
<name>A0A8J2ZT54_9BACL</name>
<dbReference type="InterPro" id="IPR010112">
    <property type="entry name" value="TrpE-G_bact"/>
</dbReference>
<feature type="domain" description="Chorismate-utilising enzyme C-terminal" evidence="4">
    <location>
        <begin position="254"/>
        <end position="504"/>
    </location>
</feature>
<accession>A0A8J2ZT54</accession>
<dbReference type="Pfam" id="PF00425">
    <property type="entry name" value="Chorismate_bind"/>
    <property type="match status" value="1"/>
</dbReference>
<dbReference type="Gene3D" id="3.40.50.880">
    <property type="match status" value="1"/>
</dbReference>
<gene>
    <name evidence="6" type="ORF">GCM10007096_07930</name>
</gene>